<dbReference type="PANTHER" id="PTHR33710:SF64">
    <property type="entry name" value="ENDONUCLEASE_EXONUCLEASE_PHOSPHATASE DOMAIN-CONTAINING PROTEIN"/>
    <property type="match status" value="1"/>
</dbReference>
<evidence type="ECO:0000313" key="2">
    <source>
        <dbReference type="Proteomes" id="UP001318860"/>
    </source>
</evidence>
<dbReference type="InterPro" id="IPR036691">
    <property type="entry name" value="Endo/exonu/phosph_ase_sf"/>
</dbReference>
<dbReference type="Gene3D" id="3.60.10.10">
    <property type="entry name" value="Endonuclease/exonuclease/phosphatase"/>
    <property type="match status" value="1"/>
</dbReference>
<reference evidence="1 2" key="1">
    <citation type="journal article" date="2021" name="Comput. Struct. Biotechnol. J.">
        <title>De novo genome assembly of the potent medicinal plant Rehmannia glutinosa using nanopore technology.</title>
        <authorList>
            <person name="Ma L."/>
            <person name="Dong C."/>
            <person name="Song C."/>
            <person name="Wang X."/>
            <person name="Zheng X."/>
            <person name="Niu Y."/>
            <person name="Chen S."/>
            <person name="Feng W."/>
        </authorList>
    </citation>
    <scope>NUCLEOTIDE SEQUENCE [LARGE SCALE GENOMIC DNA]</scope>
    <source>
        <strain evidence="1">DH-2019</strain>
    </source>
</reference>
<dbReference type="SUPFAM" id="SSF56219">
    <property type="entry name" value="DNase I-like"/>
    <property type="match status" value="1"/>
</dbReference>
<protein>
    <submittedName>
        <fullName evidence="1">Uncharacterized protein</fullName>
    </submittedName>
</protein>
<dbReference type="Proteomes" id="UP001318860">
    <property type="component" value="Unassembled WGS sequence"/>
</dbReference>
<proteinExistence type="predicted"/>
<gene>
    <name evidence="1" type="ORF">DH2020_004278</name>
</gene>
<sequence>MNYIFWNIRGIGNIASRNALKALCQKHKPSILAICEPKVDISLILDSYWSSLGLNFVTQNFCANDRVDIWVFCDSGHLCFTTGSVFFPVCCSAWVQFSSMTFHIAFAHGLCDHIARRTLWLDLRNLGLDDLLLIGDFNMVLGHHERSGSGILSQASCQDFRDFLEDVCLFAVPTTGNSFTWCSPRMPLSLLQAKLDRALATCQFFSLWQQVVKGLVLPRIGSDHHTILVSCSSSINRGPVPFHFQRMWVSHDTFRDLVTAFWVSPCMSPNPLLRVMRKLKRLRQAIKGWNRYVFGDVNCRMEHQMEQVRQIQADIEILGYTAALQDKELDAQMMLSQTLLSQSEFLKQKARSAWLKDVDRNTAFFYRRSHICNGRTGIQGLLVDGSYTDDTAVLGDHIISFYKELFADTGGSTSDYTLVDQVITPRVGAQDNASLTAIPSDSEIKEAVFDTDSNSSPGPDGFGGYFSKHCWDTIEMDIKAAVRSFFVMGVLPVGCNSSFVVLVPKSKGADRVEEFRPIILSNFLFKTVTKIWPHVSG</sequence>
<keyword evidence="2" id="KW-1185">Reference proteome</keyword>
<evidence type="ECO:0000313" key="1">
    <source>
        <dbReference type="EMBL" id="KAK6160897.1"/>
    </source>
</evidence>
<accession>A0ABR0XP25</accession>
<organism evidence="1 2">
    <name type="scientific">Rehmannia glutinosa</name>
    <name type="common">Chinese foxglove</name>
    <dbReference type="NCBI Taxonomy" id="99300"/>
    <lineage>
        <taxon>Eukaryota</taxon>
        <taxon>Viridiplantae</taxon>
        <taxon>Streptophyta</taxon>
        <taxon>Embryophyta</taxon>
        <taxon>Tracheophyta</taxon>
        <taxon>Spermatophyta</taxon>
        <taxon>Magnoliopsida</taxon>
        <taxon>eudicotyledons</taxon>
        <taxon>Gunneridae</taxon>
        <taxon>Pentapetalae</taxon>
        <taxon>asterids</taxon>
        <taxon>lamiids</taxon>
        <taxon>Lamiales</taxon>
        <taxon>Orobanchaceae</taxon>
        <taxon>Rehmannieae</taxon>
        <taxon>Rehmannia</taxon>
    </lineage>
</organism>
<dbReference type="PANTHER" id="PTHR33710">
    <property type="entry name" value="BNAC02G09200D PROTEIN"/>
    <property type="match status" value="1"/>
</dbReference>
<name>A0ABR0XP25_REHGL</name>
<dbReference type="EMBL" id="JABTTQ020000003">
    <property type="protein sequence ID" value="KAK6160897.1"/>
    <property type="molecule type" value="Genomic_DNA"/>
</dbReference>
<comment type="caution">
    <text evidence="1">The sequence shown here is derived from an EMBL/GenBank/DDBJ whole genome shotgun (WGS) entry which is preliminary data.</text>
</comment>